<dbReference type="STRING" id="58919.A0A316Z887"/>
<protein>
    <recommendedName>
        <fullName evidence="4">NAD(P)-binding protein</fullName>
    </recommendedName>
</protein>
<keyword evidence="1" id="KW-0732">Signal</keyword>
<dbReference type="EMBL" id="KZ819299">
    <property type="protein sequence ID" value="PWN96445.1"/>
    <property type="molecule type" value="Genomic_DNA"/>
</dbReference>
<evidence type="ECO:0000313" key="2">
    <source>
        <dbReference type="EMBL" id="PWN96445.1"/>
    </source>
</evidence>
<feature type="chain" id="PRO_5016273725" description="NAD(P)-binding protein" evidence="1">
    <location>
        <begin position="33"/>
        <end position="443"/>
    </location>
</feature>
<dbReference type="RefSeq" id="XP_025596724.1">
    <property type="nucleotide sequence ID" value="XM_025740642.1"/>
</dbReference>
<reference evidence="2 3" key="1">
    <citation type="journal article" date="2018" name="Mol. Biol. Evol.">
        <title>Broad Genomic Sampling Reveals a Smut Pathogenic Ancestry of the Fungal Clade Ustilaginomycotina.</title>
        <authorList>
            <person name="Kijpornyongpan T."/>
            <person name="Mondo S.J."/>
            <person name="Barry K."/>
            <person name="Sandor L."/>
            <person name="Lee J."/>
            <person name="Lipzen A."/>
            <person name="Pangilinan J."/>
            <person name="LaButti K."/>
            <person name="Hainaut M."/>
            <person name="Henrissat B."/>
            <person name="Grigoriev I.V."/>
            <person name="Spatafora J.W."/>
            <person name="Aime M.C."/>
        </authorList>
    </citation>
    <scope>NUCLEOTIDE SEQUENCE [LARGE SCALE GENOMIC DNA]</scope>
    <source>
        <strain evidence="2 3">MCA 4186</strain>
    </source>
</reference>
<evidence type="ECO:0008006" key="4">
    <source>
        <dbReference type="Google" id="ProtNLM"/>
    </source>
</evidence>
<accession>A0A316Z887</accession>
<dbReference type="Proteomes" id="UP000245946">
    <property type="component" value="Unassembled WGS sequence"/>
</dbReference>
<proteinExistence type="predicted"/>
<dbReference type="AlphaFoldDB" id="A0A316Z887"/>
<evidence type="ECO:0000313" key="3">
    <source>
        <dbReference type="Proteomes" id="UP000245946"/>
    </source>
</evidence>
<name>A0A316Z887_9BASI</name>
<dbReference type="OrthoDB" id="16464at2759"/>
<dbReference type="SUPFAM" id="SSF51735">
    <property type="entry name" value="NAD(P)-binding Rossmann-fold domains"/>
    <property type="match status" value="1"/>
</dbReference>
<feature type="signal peptide" evidence="1">
    <location>
        <begin position="1"/>
        <end position="32"/>
    </location>
</feature>
<sequence length="443" mass="48412">MAPHNVLILGGMQHLARPLLVWLLALLHGNGSAPEASSAAGAGAQQALGSVRLVDKFFVSSEGSSTFVDPPVLAALKDPRVEYRQANLTIPATAASVFEPGPNGPWDIVFDLTGEGVLSADVPAQLLLERTTKLAGMLAAEAARRGVKAYVRDTPPFWKSKMDEGLIRESTSPAQRSMQKGPRSYFWYEAERAVANVEDLPVAILRSAGIWGPTQYHGELPPRIAFGEIYRSLKEPVKILWSADLRLNSLHSTDWCSAAWATAQWLVTRSRAEANELAGELLPAVAPKDKGKGLGVDWNKDIELCCPRAKTPKAPVFNVTDGRDTDQGKLLDVIGRHYNVETGFVNAAINAWARLNLASVVDEMNEKHMEEATKLKANAVPPITYTPFTLFLDQEAVAQRCIALDSSKIERVIGWTPRRTFAPQGVQEMVESFQKAGVWGHFD</sequence>
<dbReference type="GeneID" id="37268188"/>
<keyword evidence="3" id="KW-1185">Reference proteome</keyword>
<dbReference type="InterPro" id="IPR036291">
    <property type="entry name" value="NAD(P)-bd_dom_sf"/>
</dbReference>
<gene>
    <name evidence="2" type="ORF">FA09DRAFT_310671</name>
</gene>
<organism evidence="2 3">
    <name type="scientific">Tilletiopsis washingtonensis</name>
    <dbReference type="NCBI Taxonomy" id="58919"/>
    <lineage>
        <taxon>Eukaryota</taxon>
        <taxon>Fungi</taxon>
        <taxon>Dikarya</taxon>
        <taxon>Basidiomycota</taxon>
        <taxon>Ustilaginomycotina</taxon>
        <taxon>Exobasidiomycetes</taxon>
        <taxon>Entylomatales</taxon>
        <taxon>Entylomatales incertae sedis</taxon>
        <taxon>Tilletiopsis</taxon>
    </lineage>
</organism>
<evidence type="ECO:0000256" key="1">
    <source>
        <dbReference type="SAM" id="SignalP"/>
    </source>
</evidence>
<dbReference type="Gene3D" id="3.40.50.720">
    <property type="entry name" value="NAD(P)-binding Rossmann-like Domain"/>
    <property type="match status" value="1"/>
</dbReference>